<feature type="domain" description="Apple" evidence="12">
    <location>
        <begin position="425"/>
        <end position="509"/>
    </location>
</feature>
<dbReference type="SMART" id="SM00102">
    <property type="entry name" value="ADF"/>
    <property type="match status" value="1"/>
</dbReference>
<dbReference type="Pfam" id="PF00241">
    <property type="entry name" value="Cofilin_ADF"/>
    <property type="match status" value="1"/>
</dbReference>
<feature type="coiled-coil region" evidence="9">
    <location>
        <begin position="188"/>
        <end position="220"/>
    </location>
</feature>
<dbReference type="InterPro" id="IPR001452">
    <property type="entry name" value="SH3_domain"/>
</dbReference>
<evidence type="ECO:0000256" key="6">
    <source>
        <dbReference type="ARBA" id="ARBA00023203"/>
    </source>
</evidence>
<keyword evidence="15" id="KW-1185">Reference proteome</keyword>
<dbReference type="Gene3D" id="3.50.4.10">
    <property type="entry name" value="Hepatocyte Growth Factor"/>
    <property type="match status" value="1"/>
</dbReference>
<evidence type="ECO:0000256" key="5">
    <source>
        <dbReference type="ARBA" id="ARBA00023054"/>
    </source>
</evidence>
<dbReference type="InterPro" id="IPR029006">
    <property type="entry name" value="ADF-H/Gelsolin-like_dom_sf"/>
</dbReference>
<reference evidence="14 15" key="2">
    <citation type="submission" date="2018-08" db="EMBL/GenBank/DDBJ databases">
        <authorList>
            <person name="Laetsch R D."/>
            <person name="Stevens L."/>
            <person name="Kumar S."/>
            <person name="Blaxter L. M."/>
        </authorList>
    </citation>
    <scope>NUCLEOTIDE SEQUENCE [LARGE SCALE GENOMIC DNA]</scope>
</reference>
<comment type="subcellular location">
    <subcellularLocation>
        <location evidence="1">Cytoplasm</location>
        <location evidence="1">Cytoskeleton</location>
    </subcellularLocation>
</comment>
<evidence type="ECO:0000313" key="16">
    <source>
        <dbReference type="WBParaSite" id="nOo.2.0.1.t07322-RA"/>
    </source>
</evidence>
<dbReference type="WBParaSite" id="nOo.2.0.1.t07322-RA">
    <property type="protein sequence ID" value="nOo.2.0.1.t07322-RA"/>
    <property type="gene ID" value="nOo.2.0.1.g07322"/>
</dbReference>
<dbReference type="EMBL" id="UYRW01002569">
    <property type="protein sequence ID" value="VDK85808.1"/>
    <property type="molecule type" value="Genomic_DNA"/>
</dbReference>
<dbReference type="FunFam" id="2.30.30.40:FF:000046">
    <property type="entry name" value="Drebrin-like protein isoform B"/>
    <property type="match status" value="1"/>
</dbReference>
<dbReference type="CDD" id="cd01099">
    <property type="entry name" value="PAN_AP_HGF"/>
    <property type="match status" value="1"/>
</dbReference>
<feature type="domain" description="ADF-H" evidence="13">
    <location>
        <begin position="4"/>
        <end position="139"/>
    </location>
</feature>
<gene>
    <name evidence="14" type="ORF">NOO_LOCUS7322</name>
</gene>
<dbReference type="PANTHER" id="PTHR10829">
    <property type="entry name" value="CORTACTIN AND DREBRIN"/>
    <property type="match status" value="1"/>
</dbReference>
<dbReference type="PROSITE" id="PS50002">
    <property type="entry name" value="SH3"/>
    <property type="match status" value="1"/>
</dbReference>
<dbReference type="GO" id="GO:0014069">
    <property type="term" value="C:postsynaptic density"/>
    <property type="evidence" value="ECO:0007669"/>
    <property type="project" value="TreeGrafter"/>
</dbReference>
<dbReference type="Gene3D" id="2.30.30.40">
    <property type="entry name" value="SH3 Domains"/>
    <property type="match status" value="1"/>
</dbReference>
<feature type="region of interest" description="Disordered" evidence="10">
    <location>
        <begin position="151"/>
        <end position="174"/>
    </location>
</feature>
<dbReference type="PROSITE" id="PS51263">
    <property type="entry name" value="ADF_H"/>
    <property type="match status" value="1"/>
</dbReference>
<evidence type="ECO:0000313" key="14">
    <source>
        <dbReference type="EMBL" id="VDK85808.1"/>
    </source>
</evidence>
<dbReference type="Proteomes" id="UP000271087">
    <property type="component" value="Unassembled WGS sequence"/>
</dbReference>
<dbReference type="GO" id="GO:0030427">
    <property type="term" value="C:site of polarized growth"/>
    <property type="evidence" value="ECO:0007669"/>
    <property type="project" value="TreeGrafter"/>
</dbReference>
<evidence type="ECO:0000256" key="7">
    <source>
        <dbReference type="ARBA" id="ARBA00023212"/>
    </source>
</evidence>
<evidence type="ECO:0000256" key="9">
    <source>
        <dbReference type="SAM" id="Coils"/>
    </source>
</evidence>
<dbReference type="SUPFAM" id="SSF50044">
    <property type="entry name" value="SH3-domain"/>
    <property type="match status" value="1"/>
</dbReference>
<dbReference type="GO" id="GO:0005884">
    <property type="term" value="C:actin filament"/>
    <property type="evidence" value="ECO:0007669"/>
    <property type="project" value="TreeGrafter"/>
</dbReference>
<dbReference type="CDD" id="cd11960">
    <property type="entry name" value="SH3_Abp1_eu"/>
    <property type="match status" value="1"/>
</dbReference>
<dbReference type="GO" id="GO:0045773">
    <property type="term" value="P:positive regulation of axon extension"/>
    <property type="evidence" value="ECO:0007669"/>
    <property type="project" value="TreeGrafter"/>
</dbReference>
<dbReference type="GO" id="GO:0030425">
    <property type="term" value="C:dendrite"/>
    <property type="evidence" value="ECO:0007669"/>
    <property type="project" value="TreeGrafter"/>
</dbReference>
<dbReference type="PROSITE" id="PS50948">
    <property type="entry name" value="PAN"/>
    <property type="match status" value="1"/>
</dbReference>
<dbReference type="GO" id="GO:0030833">
    <property type="term" value="P:regulation of actin filament polymerization"/>
    <property type="evidence" value="ECO:0007669"/>
    <property type="project" value="TreeGrafter"/>
</dbReference>
<dbReference type="PANTHER" id="PTHR10829:SF25">
    <property type="entry name" value="DREBRIN-LIKE PROTEIN"/>
    <property type="match status" value="1"/>
</dbReference>
<feature type="compositionally biased region" description="Acidic residues" evidence="10">
    <location>
        <begin position="375"/>
        <end position="385"/>
    </location>
</feature>
<evidence type="ECO:0000259" key="12">
    <source>
        <dbReference type="PROSITE" id="PS50948"/>
    </source>
</evidence>
<evidence type="ECO:0000256" key="1">
    <source>
        <dbReference type="ARBA" id="ARBA00004245"/>
    </source>
</evidence>
<dbReference type="Gene3D" id="3.40.20.10">
    <property type="entry name" value="Severin"/>
    <property type="match status" value="1"/>
</dbReference>
<dbReference type="GO" id="GO:0030864">
    <property type="term" value="C:cortical actin cytoskeleton"/>
    <property type="evidence" value="ECO:0007669"/>
    <property type="project" value="TreeGrafter"/>
</dbReference>
<dbReference type="InterPro" id="IPR036028">
    <property type="entry name" value="SH3-like_dom_sf"/>
</dbReference>
<name>A0A182EGU8_ONCOC</name>
<dbReference type="AlphaFoldDB" id="A0A182EGU8"/>
<dbReference type="GO" id="GO:0051015">
    <property type="term" value="F:actin filament binding"/>
    <property type="evidence" value="ECO:0007669"/>
    <property type="project" value="TreeGrafter"/>
</dbReference>
<keyword evidence="7" id="KW-0206">Cytoskeleton</keyword>
<dbReference type="InterPro" id="IPR003609">
    <property type="entry name" value="Pan_app"/>
</dbReference>
<dbReference type="SMART" id="SM00473">
    <property type="entry name" value="PAN_AP"/>
    <property type="match status" value="1"/>
</dbReference>
<dbReference type="STRING" id="42157.A0A182EGU8"/>
<dbReference type="SUPFAM" id="SSF55753">
    <property type="entry name" value="Actin depolymerizing proteins"/>
    <property type="match status" value="1"/>
</dbReference>
<keyword evidence="5 9" id="KW-0175">Coiled coil</keyword>
<protein>
    <submittedName>
        <fullName evidence="16">SH3 domain-containing protein</fullName>
    </submittedName>
</protein>
<proteinExistence type="inferred from homology"/>
<sequence length="676" mass="76067">MTLNVLAHQKDILSAYDVVLKSPSCDHWMILEYESNSNIIKVADTGDGGMEELSRSFVAGKLQYGIGAVKWGTSTNAKIVLIQWYISTLQQGEGVPSSRLVATANHATELKRFLRGVHMILIARSEEDVDMESILHVVSRLPGVSETVPISTETSESTHPKAVGTTYQPIKPKNEIDTSSRENFWKEIRAQENDRIAEEKKREKKKNETALRERTELNERIHAQLCSEEGTKKASELSGPKISSECISTNKSDVNVIRENAVENKSDRTFHVASEITPQQKKSQQEVGISNFPQEDTLKKAESEVTHIMEDPKPSYGLRVIALWDYQAADETEISFNPDDIITEVDQIDEGWWRGRAPDGQYGLFPANYFGETNNNDDDNDDNDDGDPKRSQKLKRSLSNDNEQFVYHRICVNSVIGDHKDLNSCFVYKKNYRLELSADVIESTESVEFKDDCLRSCLRSLLSGGFVCRSLMHMPKDEDCVLTAVDGQKAIRTEEKSPQIPVNFYENLCAKFPVKGGVVEGLLRGFRGGDGIIKLTQIRGSNPSILVILDGVHEKKDFDITYHEEEIKDCFKMTDDERHIGKKLITVDSDAAGMAVQPWTEIDFHILNDSILNKTITVTEANTGEVILCGKLKLKGSKEEWERAKNGTQRLSKFCLITIICIVMNVFKQIHGLILI</sequence>
<dbReference type="GO" id="GO:0048812">
    <property type="term" value="P:neuron projection morphogenesis"/>
    <property type="evidence" value="ECO:0007669"/>
    <property type="project" value="TreeGrafter"/>
</dbReference>
<feature type="domain" description="SH3" evidence="11">
    <location>
        <begin position="315"/>
        <end position="375"/>
    </location>
</feature>
<feature type="region of interest" description="Disordered" evidence="10">
    <location>
        <begin position="365"/>
        <end position="397"/>
    </location>
</feature>
<comment type="similarity">
    <text evidence="2">Belongs to the ABP1 family.</text>
</comment>
<evidence type="ECO:0000256" key="8">
    <source>
        <dbReference type="PROSITE-ProRule" id="PRU00192"/>
    </source>
</evidence>
<evidence type="ECO:0000313" key="15">
    <source>
        <dbReference type="Proteomes" id="UP000271087"/>
    </source>
</evidence>
<accession>A0A182EGU8</accession>
<evidence type="ECO:0000259" key="13">
    <source>
        <dbReference type="PROSITE" id="PS51263"/>
    </source>
</evidence>
<dbReference type="GO" id="GO:0098974">
    <property type="term" value="P:postsynaptic actin cytoskeleton organization"/>
    <property type="evidence" value="ECO:0007669"/>
    <property type="project" value="TreeGrafter"/>
</dbReference>
<dbReference type="OrthoDB" id="5971719at2759"/>
<evidence type="ECO:0000256" key="4">
    <source>
        <dbReference type="ARBA" id="ARBA00022490"/>
    </source>
</evidence>
<dbReference type="GO" id="GO:0030027">
    <property type="term" value="C:lamellipodium"/>
    <property type="evidence" value="ECO:0007669"/>
    <property type="project" value="TreeGrafter"/>
</dbReference>
<evidence type="ECO:0000256" key="3">
    <source>
        <dbReference type="ARBA" id="ARBA00022443"/>
    </source>
</evidence>
<reference evidence="16" key="1">
    <citation type="submission" date="2016-06" db="UniProtKB">
        <authorList>
            <consortium name="WormBaseParasite"/>
        </authorList>
    </citation>
    <scope>IDENTIFICATION</scope>
</reference>
<dbReference type="GO" id="GO:0045211">
    <property type="term" value="C:postsynaptic membrane"/>
    <property type="evidence" value="ECO:0007669"/>
    <property type="project" value="TreeGrafter"/>
</dbReference>
<dbReference type="InterPro" id="IPR035717">
    <property type="entry name" value="Drebrin-like_SH3"/>
</dbReference>
<dbReference type="PRINTS" id="PR00452">
    <property type="entry name" value="SH3DOMAIN"/>
</dbReference>
<organism evidence="16">
    <name type="scientific">Onchocerca ochengi</name>
    <name type="common">Filarial nematode worm</name>
    <dbReference type="NCBI Taxonomy" id="42157"/>
    <lineage>
        <taxon>Eukaryota</taxon>
        <taxon>Metazoa</taxon>
        <taxon>Ecdysozoa</taxon>
        <taxon>Nematoda</taxon>
        <taxon>Chromadorea</taxon>
        <taxon>Rhabditida</taxon>
        <taxon>Spirurina</taxon>
        <taxon>Spiruromorpha</taxon>
        <taxon>Filarioidea</taxon>
        <taxon>Onchocercidae</taxon>
        <taxon>Onchocerca</taxon>
    </lineage>
</organism>
<dbReference type="Pfam" id="PF14604">
    <property type="entry name" value="SH3_9"/>
    <property type="match status" value="1"/>
</dbReference>
<keyword evidence="4" id="KW-0963">Cytoplasm</keyword>
<evidence type="ECO:0000256" key="2">
    <source>
        <dbReference type="ARBA" id="ARBA00011039"/>
    </source>
</evidence>
<keyword evidence="3 8" id="KW-0728">SH3 domain</keyword>
<dbReference type="InterPro" id="IPR002108">
    <property type="entry name" value="ADF-H"/>
</dbReference>
<keyword evidence="6" id="KW-0009">Actin-binding</keyword>
<evidence type="ECO:0000256" key="10">
    <source>
        <dbReference type="SAM" id="MobiDB-lite"/>
    </source>
</evidence>
<dbReference type="SUPFAM" id="SSF57414">
    <property type="entry name" value="Hairpin loop containing domain-like"/>
    <property type="match status" value="1"/>
</dbReference>
<evidence type="ECO:0000259" key="11">
    <source>
        <dbReference type="PROSITE" id="PS50002"/>
    </source>
</evidence>
<dbReference type="SMART" id="SM00326">
    <property type="entry name" value="SH3"/>
    <property type="match status" value="1"/>
</dbReference>